<dbReference type="KEGG" id="nmes:H9L09_03145"/>
<dbReference type="CDD" id="cd00143">
    <property type="entry name" value="PP2Cc"/>
    <property type="match status" value="1"/>
</dbReference>
<dbReference type="GO" id="GO:0004722">
    <property type="term" value="F:protein serine/threonine phosphatase activity"/>
    <property type="evidence" value="ECO:0007669"/>
    <property type="project" value="InterPro"/>
</dbReference>
<name>A0A7G9RCY3_9ACTN</name>
<dbReference type="RefSeq" id="WP_187579300.1">
    <property type="nucleotide sequence ID" value="NZ_CP060713.1"/>
</dbReference>
<protein>
    <submittedName>
        <fullName evidence="2">Serine/threonine-protein phosphatase</fullName>
    </submittedName>
</protein>
<dbReference type="Pfam" id="PF13672">
    <property type="entry name" value="PP2C_2"/>
    <property type="match status" value="1"/>
</dbReference>
<feature type="domain" description="PPM-type phosphatase" evidence="1">
    <location>
        <begin position="5"/>
        <end position="235"/>
    </location>
</feature>
<organism evidence="2 3">
    <name type="scientific">Nocardioides mesophilus</name>
    <dbReference type="NCBI Taxonomy" id="433659"/>
    <lineage>
        <taxon>Bacteria</taxon>
        <taxon>Bacillati</taxon>
        <taxon>Actinomycetota</taxon>
        <taxon>Actinomycetes</taxon>
        <taxon>Propionibacteriales</taxon>
        <taxon>Nocardioidaceae</taxon>
        <taxon>Nocardioides</taxon>
    </lineage>
</organism>
<dbReference type="InterPro" id="IPR001932">
    <property type="entry name" value="PPM-type_phosphatase-like_dom"/>
</dbReference>
<accession>A0A7G9RCY3</accession>
<sequence>MLRFASGARSDVGLVRDNNEDSGFAGPYLQLVADGVGGAAAGEVASATTAYVVSALSADAASRDLRQLLTDAVRVAHEQLRAGVEADPGRTGMATTLTAALAHGDEVVMAHIGDSRGYRWREGRLEQLTTDHTVVQALIDEGQLTREQVPTHPYRSVVLRSVDADSDPVPDVFQADLRVGDRLMLCSDGLSDLVAEAEMGRALGLPDPQEAASALVDAALANGGRDNVTVLVADLEDGPVLHPDGRLLGALGDPYLVIDPGAVRHSDSI</sequence>
<dbReference type="EMBL" id="CP060713">
    <property type="protein sequence ID" value="QNN53458.1"/>
    <property type="molecule type" value="Genomic_DNA"/>
</dbReference>
<dbReference type="InterPro" id="IPR015655">
    <property type="entry name" value="PP2C"/>
</dbReference>
<evidence type="ECO:0000313" key="2">
    <source>
        <dbReference type="EMBL" id="QNN53458.1"/>
    </source>
</evidence>
<evidence type="ECO:0000259" key="1">
    <source>
        <dbReference type="PROSITE" id="PS51746"/>
    </source>
</evidence>
<dbReference type="PANTHER" id="PTHR47992">
    <property type="entry name" value="PROTEIN PHOSPHATASE"/>
    <property type="match status" value="1"/>
</dbReference>
<dbReference type="Gene3D" id="3.60.40.10">
    <property type="entry name" value="PPM-type phosphatase domain"/>
    <property type="match status" value="1"/>
</dbReference>
<dbReference type="AlphaFoldDB" id="A0A7G9RCY3"/>
<dbReference type="Proteomes" id="UP000515947">
    <property type="component" value="Chromosome"/>
</dbReference>
<dbReference type="SMART" id="SM00332">
    <property type="entry name" value="PP2Cc"/>
    <property type="match status" value="1"/>
</dbReference>
<reference evidence="2 3" key="1">
    <citation type="submission" date="2020-08" db="EMBL/GenBank/DDBJ databases">
        <title>Genome sequence of Nocardioides mesophilus KACC 16243T.</title>
        <authorList>
            <person name="Hyun D.-W."/>
            <person name="Bae J.-W."/>
        </authorList>
    </citation>
    <scope>NUCLEOTIDE SEQUENCE [LARGE SCALE GENOMIC DNA]</scope>
    <source>
        <strain evidence="2 3">KACC 16243</strain>
    </source>
</reference>
<keyword evidence="3" id="KW-1185">Reference proteome</keyword>
<dbReference type="InterPro" id="IPR036457">
    <property type="entry name" value="PPM-type-like_dom_sf"/>
</dbReference>
<dbReference type="PROSITE" id="PS51746">
    <property type="entry name" value="PPM_2"/>
    <property type="match status" value="1"/>
</dbReference>
<gene>
    <name evidence="2" type="ORF">H9L09_03145</name>
</gene>
<evidence type="ECO:0000313" key="3">
    <source>
        <dbReference type="Proteomes" id="UP000515947"/>
    </source>
</evidence>
<dbReference type="SUPFAM" id="SSF81606">
    <property type="entry name" value="PP2C-like"/>
    <property type="match status" value="1"/>
</dbReference>
<proteinExistence type="predicted"/>
<dbReference type="SMART" id="SM00331">
    <property type="entry name" value="PP2C_SIG"/>
    <property type="match status" value="1"/>
</dbReference>